<evidence type="ECO:0000313" key="2">
    <source>
        <dbReference type="Proteomes" id="UP000694864"/>
    </source>
</evidence>
<name>A0ABM0SKW5_CAMSA</name>
<reference evidence="2" key="1">
    <citation type="journal article" date="2014" name="Nat. Commun.">
        <title>The emerging biofuel crop Camelina sativa retains a highly undifferentiated hexaploid genome structure.</title>
        <authorList>
            <person name="Kagale S."/>
            <person name="Koh C."/>
            <person name="Nixon J."/>
            <person name="Bollina V."/>
            <person name="Clarke W.E."/>
            <person name="Tuteja R."/>
            <person name="Spillane C."/>
            <person name="Robinson S.J."/>
            <person name="Links M.G."/>
            <person name="Clarke C."/>
            <person name="Higgins E.E."/>
            <person name="Huebert T."/>
            <person name="Sharpe A.G."/>
            <person name="Parkin I.A."/>
        </authorList>
    </citation>
    <scope>NUCLEOTIDE SEQUENCE [LARGE SCALE GENOMIC DNA]</scope>
    <source>
        <strain evidence="2">cv. DH55</strain>
    </source>
</reference>
<dbReference type="Gene3D" id="3.80.10.10">
    <property type="entry name" value="Ribonuclease Inhibitor"/>
    <property type="match status" value="1"/>
</dbReference>
<dbReference type="GeneID" id="104699008"/>
<feature type="non-terminal residue" evidence="3">
    <location>
        <position position="284"/>
    </location>
</feature>
<gene>
    <name evidence="3" type="primary">LOC104699008</name>
</gene>
<keyword evidence="2" id="KW-1185">Reference proteome</keyword>
<evidence type="ECO:0000313" key="3">
    <source>
        <dbReference type="RefSeq" id="XP_010412673.2"/>
    </source>
</evidence>
<proteinExistence type="predicted"/>
<dbReference type="InterPro" id="IPR050232">
    <property type="entry name" value="FBL13/AtMIF1-like"/>
</dbReference>
<dbReference type="InterPro" id="IPR001810">
    <property type="entry name" value="F-box_dom"/>
</dbReference>
<dbReference type="Pfam" id="PF24758">
    <property type="entry name" value="LRR_At5g56370"/>
    <property type="match status" value="1"/>
</dbReference>
<dbReference type="RefSeq" id="XP_010412673.2">
    <property type="nucleotide sequence ID" value="XM_010414371.2"/>
</dbReference>
<protein>
    <submittedName>
        <fullName evidence="3">F-box/FBD/LRR-repeat protein At3g49480</fullName>
    </submittedName>
</protein>
<dbReference type="Pfam" id="PF00646">
    <property type="entry name" value="F-box"/>
    <property type="match status" value="1"/>
</dbReference>
<dbReference type="InterPro" id="IPR036047">
    <property type="entry name" value="F-box-like_dom_sf"/>
</dbReference>
<evidence type="ECO:0000259" key="1">
    <source>
        <dbReference type="SMART" id="SM00256"/>
    </source>
</evidence>
<dbReference type="InterPro" id="IPR032675">
    <property type="entry name" value="LRR_dom_sf"/>
</dbReference>
<dbReference type="PANTHER" id="PTHR31900">
    <property type="entry name" value="F-BOX/RNI SUPERFAMILY PROTEIN-RELATED"/>
    <property type="match status" value="1"/>
</dbReference>
<feature type="domain" description="F-box" evidence="1">
    <location>
        <begin position="22"/>
        <end position="61"/>
    </location>
</feature>
<dbReference type="Proteomes" id="UP000694864">
    <property type="component" value="Chromosome 6"/>
</dbReference>
<dbReference type="InterPro" id="IPR055411">
    <property type="entry name" value="LRR_FXL15/At3g58940/PEG3-like"/>
</dbReference>
<dbReference type="SUPFAM" id="SSF81383">
    <property type="entry name" value="F-box domain"/>
    <property type="match status" value="1"/>
</dbReference>
<dbReference type="PANTHER" id="PTHR31900:SF34">
    <property type="entry name" value="EMB|CAB62440.1-RELATED"/>
    <property type="match status" value="1"/>
</dbReference>
<dbReference type="SMART" id="SM00256">
    <property type="entry name" value="FBOX"/>
    <property type="match status" value="1"/>
</dbReference>
<sequence length="284" mass="32633">MAEAEHPRKNQKRVCENRISSLCDDLLIQILLLVPTKDAVATSFLSKRWRFVWTMLPRLEYKETNDSGAESKSVWWFLDESMRQHKAPLLERLSIQLGPQCSVDVNVVKWVAKALDRPVRRLDFQLLWNSEPTRMPQSLYTCKNLARLTLSSKILVDVPSPVSLPSLTHLNLHHVVYKDEDSQVRLLSSCPVLKCLRVTRPRDVDDNVRKFSVKVPSLLRLSYMHPIFQGEDYTEDDTARSLVVDTPDLVYLEIIDSMGDSCSIEYMPLLVKASIDVHFNPDAN</sequence>
<dbReference type="SUPFAM" id="SSF52047">
    <property type="entry name" value="RNI-like"/>
    <property type="match status" value="1"/>
</dbReference>
<organism evidence="2 3">
    <name type="scientific">Camelina sativa</name>
    <name type="common">False flax</name>
    <name type="synonym">Myagrum sativum</name>
    <dbReference type="NCBI Taxonomy" id="90675"/>
    <lineage>
        <taxon>Eukaryota</taxon>
        <taxon>Viridiplantae</taxon>
        <taxon>Streptophyta</taxon>
        <taxon>Embryophyta</taxon>
        <taxon>Tracheophyta</taxon>
        <taxon>Spermatophyta</taxon>
        <taxon>Magnoliopsida</taxon>
        <taxon>eudicotyledons</taxon>
        <taxon>Gunneridae</taxon>
        <taxon>Pentapetalae</taxon>
        <taxon>rosids</taxon>
        <taxon>malvids</taxon>
        <taxon>Brassicales</taxon>
        <taxon>Brassicaceae</taxon>
        <taxon>Camelineae</taxon>
        <taxon>Camelina</taxon>
    </lineage>
</organism>
<reference evidence="3" key="2">
    <citation type="submission" date="2025-08" db="UniProtKB">
        <authorList>
            <consortium name="RefSeq"/>
        </authorList>
    </citation>
    <scope>IDENTIFICATION</scope>
    <source>
        <tissue evidence="3">Leaf</tissue>
    </source>
</reference>
<accession>A0ABM0SKW5</accession>